<dbReference type="EMBL" id="CADCTW010000133">
    <property type="protein sequence ID" value="CAA9335873.1"/>
    <property type="molecule type" value="Genomic_DNA"/>
</dbReference>
<name>A0A6J4LKB0_9BACT</name>
<dbReference type="AlphaFoldDB" id="A0A6J4LKB0"/>
<gene>
    <name evidence="1" type="ORF">AVDCRST_MAG68-3358</name>
</gene>
<accession>A0A6J4LKB0</accession>
<protein>
    <submittedName>
        <fullName evidence="1">Uncharacterized protein</fullName>
    </submittedName>
</protein>
<sequence length="288" mass="30816">MAETDPIQLLTRFRTALNRAVHANAIAETRHLLAQPIPREVLAVPAIHAQVRRLRGNTFTRLGDLDAAHAEYSAGFAEVPYSVRGDYLLDWAMTSVTPLFRPGPAEAKRASCLRGIHTLEAANDQAGYAAEGPYLRGSVASVRAFLHVYLAQPGAAQEQLRAIDLPALPPGSQGDPSLASFYSQMPKAFIAALELRSADAVERLCGGLLTKGEAARLDADALTPGGTFAAMVLLRTDTPKFLSSLAGFVHHAPALAPAFPVLRQLNQRLHGVLDPARIATFVDSACRA</sequence>
<reference evidence="1" key="1">
    <citation type="submission" date="2020-02" db="EMBL/GenBank/DDBJ databases">
        <authorList>
            <person name="Meier V. D."/>
        </authorList>
    </citation>
    <scope>NUCLEOTIDE SEQUENCE</scope>
    <source>
        <strain evidence="1">AVDCRST_MAG68</strain>
    </source>
</reference>
<evidence type="ECO:0000313" key="1">
    <source>
        <dbReference type="EMBL" id="CAA9335873.1"/>
    </source>
</evidence>
<proteinExistence type="predicted"/>
<organism evidence="1">
    <name type="scientific">uncultured Gemmatimonadota bacterium</name>
    <dbReference type="NCBI Taxonomy" id="203437"/>
    <lineage>
        <taxon>Bacteria</taxon>
        <taxon>Pseudomonadati</taxon>
        <taxon>Gemmatimonadota</taxon>
        <taxon>environmental samples</taxon>
    </lineage>
</organism>